<evidence type="ECO:0000313" key="8">
    <source>
        <dbReference type="EMBL" id="QIJ56910.1"/>
    </source>
</evidence>
<proteinExistence type="predicted"/>
<dbReference type="GeneID" id="80557522"/>
<reference evidence="8" key="2">
    <citation type="submission" date="2020-01" db="EMBL/GenBank/DDBJ databases">
        <authorList>
            <person name="Abba' S."/>
        </authorList>
    </citation>
    <scope>NUCLEOTIDE SEQUENCE</scope>
    <source>
        <strain evidence="8">St_USA</strain>
    </source>
</reference>
<evidence type="ECO:0000256" key="2">
    <source>
        <dbReference type="ARBA" id="ARBA00018602"/>
    </source>
</evidence>
<name>A0A6G7NRS1_9VIRU</name>
<dbReference type="KEGG" id="vg:80557522"/>
<keyword evidence="8" id="KW-0696">RNA-directed RNA polymerase</keyword>
<evidence type="ECO:0000256" key="5">
    <source>
        <dbReference type="ARBA" id="ARBA00030436"/>
    </source>
</evidence>
<accession>A0A6G7NRS1</accession>
<evidence type="ECO:0000256" key="3">
    <source>
        <dbReference type="ARBA" id="ARBA00022679"/>
    </source>
</evidence>
<dbReference type="InterPro" id="IPR007099">
    <property type="entry name" value="RNA-dir_pol_NSvirus"/>
</dbReference>
<keyword evidence="3" id="KW-0808">Transferase</keyword>
<evidence type="ECO:0000313" key="9">
    <source>
        <dbReference type="Proteomes" id="UP000888120"/>
    </source>
</evidence>
<protein>
    <recommendedName>
        <fullName evidence="2">RNA-directed RNA polymerase L</fullName>
        <ecNumber evidence="1">2.7.7.48</ecNumber>
    </recommendedName>
    <alternativeName>
        <fullName evidence="4">Large structural protein</fullName>
    </alternativeName>
    <alternativeName>
        <fullName evidence="6">Replicase</fullName>
    </alternativeName>
    <alternativeName>
        <fullName evidence="5">Transcriptase</fullName>
    </alternativeName>
</protein>
<keyword evidence="8" id="KW-0548">Nucleotidyltransferase</keyword>
<organism evidence="8 9">
    <name type="scientific">Scaphoideus titanus bunya-like virus 1</name>
    <dbReference type="NCBI Taxonomy" id="2716551"/>
    <lineage>
        <taxon>Viruses</taxon>
        <taxon>Riboviria</taxon>
        <taxon>Orthornavirae</taxon>
        <taxon>Negarnaviricota</taxon>
        <taxon>Polyploviricotina</taxon>
        <taxon>Bunyaviricetes</taxon>
        <taxon>Elliovirales</taxon>
        <taxon>Phasmaviridae</taxon>
        <taxon>Cicadellivirus</taxon>
        <taxon>Cicadellivirus scaphoidei</taxon>
    </lineage>
</organism>
<reference evidence="8" key="1">
    <citation type="journal article" date="2020" name="Viruses">
        <title>New Viral Sequences Identified in the Flavescence Doree Phytoplasma Vector Scaphoideus titanus.</title>
        <authorList>
            <person name="Ottati S."/>
            <person name="Chiapello M."/>
            <person name="Galetto L."/>
            <person name="Bosco D."/>
            <person name="Marzachi C."/>
            <person name="Abba S."/>
        </authorList>
    </citation>
    <scope>NUCLEOTIDE SEQUENCE</scope>
    <source>
        <strain evidence="8">St_USA</strain>
    </source>
</reference>
<dbReference type="RefSeq" id="YP_010840341.1">
    <property type="nucleotide sequence ID" value="NC_078630.1"/>
</dbReference>
<evidence type="ECO:0000256" key="4">
    <source>
        <dbReference type="ARBA" id="ARBA00030285"/>
    </source>
</evidence>
<dbReference type="EC" id="2.7.7.48" evidence="1"/>
<dbReference type="GO" id="GO:0003968">
    <property type="term" value="F:RNA-directed RNA polymerase activity"/>
    <property type="evidence" value="ECO:0007669"/>
    <property type="project" value="UniProtKB-KW"/>
</dbReference>
<evidence type="ECO:0000256" key="1">
    <source>
        <dbReference type="ARBA" id="ARBA00012494"/>
    </source>
</evidence>
<feature type="domain" description="RdRp catalytic" evidence="7">
    <location>
        <begin position="972"/>
        <end position="1142"/>
    </location>
</feature>
<evidence type="ECO:0000256" key="6">
    <source>
        <dbReference type="ARBA" id="ARBA00031012"/>
    </source>
</evidence>
<evidence type="ECO:0000259" key="7">
    <source>
        <dbReference type="PROSITE" id="PS50525"/>
    </source>
</evidence>
<keyword evidence="9" id="KW-1185">Reference proteome</keyword>
<dbReference type="EMBL" id="MN982386">
    <property type="protein sequence ID" value="QIJ56910.1"/>
    <property type="molecule type" value="Genomic_RNA"/>
</dbReference>
<dbReference type="PROSITE" id="PS50525">
    <property type="entry name" value="RDRP_SSRNA_NEG_SEG"/>
    <property type="match status" value="1"/>
</dbReference>
<sequence length="2160" mass="249998">MEIYQNDRTQYIEEIIEAVYRTLDKSLNAGQLVIQEDQLIYERSKLAEYIFYNSIIDRSLHRLNTDQTGDIHIADTPLRYRENFDELIAEHIRVNDELVKDPRRLTPDIFLWKENGLGGYDYYIGDVAVTNNVSTVKFEKKDKYIFWVNAANTNPDRGFFVNFIVDANHDNFEEIYTQLPSSHMFRMDAKWKNTLYHYIEKIKKAVNTLRLKKLDPNERFVDVNVVNLRSDRLNPKFEAISEYMDNCWDKDESDDFEYVPNRSEEEVVKMITDEVKRIEGEYFEKDFDKSIAEFERIIQENDQREHTRPKPTMHCVCNTSDIEVKTGYDLVEEYIIDIMNSFDENSKGLIVALPTLNQLYAMKTCYKKYKDDKKYLKSDEFKENKKKGVHGLWSYDTVSSDYSETAQEIKRVLTKGKSSNNSKKSVKAIPTSEHNNCIQTIESMIEYLGRKSKKPDIFTDEWHTKSELEINSSTEMREFFLKVKCTNGVQLAQSLDYLYQRIIHMSASDSKRNVLFVPPNGSFVCVLFKGHAPTSDSQCKIKAIFICRQSDNGNAEIQPLCGESWFNFNSGQYKYHVSKMTSMDLNKISNWDQSAYRIVATSTALLEMYSFKEKEELDKIILRTVGVISILTLDIHQKTSELLELMKYLAFIPFAQLARPSTMIADKMNIMMKTSLDIWLFYNIQDFMTRLNVVEYVLGQKRPIKMSIKTIKDESFGLNSQMPSFIHPNLTHVGKTGDGMAIYVEEVSAVFTVRGKQLYGSQFMDKSMTQIAERTKKFEEESLESNWSLIGHDEKPYPFSNKFAFSSDAIHYATKFAESTVSEQMRIANFLAREDYNSYSHYFCNLRGSMKEPNKRSGGNSSIDKQYHTTSLDACLEWYKDHDYKENMCKQEFMTDKFLEGQYVPEFSMSEKLQRGGGRPIATPTLLTKCALRTVEIPEAAIGHVFKNNILVTGKDKLKEQQYAYETAIEEASREPEIYKKVYQCTEDQSKWSEEDNLRKYTPYFQTSGIYPKPFRCLQNKIITKISNRFHYSKRIPISVKEDETLNKYVRENESMIFTNIGWPQGMLNNLSTTIHQYADLWITDTFNIAYEKNVIVKGLVHSDDSWFVICCDSVETLEKYCLYRSVAKKLFCMKINDKKTYVSGLIGEMVSNFCINGFMKSPIIKIIANSTTNLVFQNWVNDATSVVSTLQQSYRKGATVSQLILLYTLLRDQLYRTHNVKMRQFNLHLLPVELGGFPDCSVFTLAVNGMDAHYYELYERYTDDASESDELKIVLSCISETESSSEVFGDDIHSVDTLRDDVITVKLPGRGEIFKCVKNVMPRSKKVARTIKSIEALPYEASELAMLITRPRSLTKSLGNLKAQTQNLTYNLAAQGYTQSEKRLAQNQALRASNEQVVLSYVNNEEQGSDPKRKVMSFNECHRYLLATVPRKISIKEKKDHFMSESKEVELCKNIVNFGVKVTQRKKTVSVVNAQPKTINNFSFNTPVKDILLYIIYKKTGNEEVLDYMKTSASSELLITDSKLALMKFSQVFRVHGWVKGSVLIYMMSMEMSKKRLWVQPRLCTDTQVDFLLSLFGNSISQEYNYSIDVSIYSQKEETSFNERMIKDLQTLLMLNKIYPGKFEPDSVLCQGSNDMTVKEFIKSVDYTSFDDETIKQYAVVHFNYVNDIELVRSIAARVAYTQVYKVRQARDTHGNYSGRYELLVTSRNKQYMFVGNGYDDNTFITNEVNVLNIIHTMREMVTRNFRELSYNNDQQFNIQKFWTVTHNSRILEQITPNKQLIRMHAKVVNYDFSTKSMPVDWMKGLVYCYQSKRVHDMIVKVDDITNVQLGRMGRELVTIDTNNQTQRIFACKQAFQNKMHSYIDLKPEYVDTLLNKSLYYSGVMVKLAKGKAETITENEARIALEMSLTSSRTGDEIINILLTIVRKRFQSDVVDWWDMEPGDIEVEVINLDEDEIELVDLASRSEGDAVINPDDLVIEMSEVMQTQRKGEDYRLMKYSNIKQAVLQSISMKLSDTESRDCLIHLLRSGSGRYSIKRINEIATKLVGEFGDVASDRSILASEVLSDIKNNLENIDAHIDVAGFRRSFQLNMFCSLNIMPAITKETRETILQELRSRDQSMLSNTATVRKAESILRHWDVVLNQLEDIYGYGSEEDFGM</sequence>
<dbReference type="Proteomes" id="UP000888120">
    <property type="component" value="Genome"/>
</dbReference>
<dbReference type="GO" id="GO:0039694">
    <property type="term" value="P:viral RNA genome replication"/>
    <property type="evidence" value="ECO:0007669"/>
    <property type="project" value="InterPro"/>
</dbReference>